<dbReference type="InterPro" id="IPR043129">
    <property type="entry name" value="ATPase_NBD"/>
</dbReference>
<dbReference type="RefSeq" id="WP_119951673.1">
    <property type="nucleotide sequence ID" value="NZ_QZEZ01000009.1"/>
</dbReference>
<dbReference type="InterPro" id="IPR000905">
    <property type="entry name" value="Gcp-like_dom"/>
</dbReference>
<evidence type="ECO:0000313" key="3">
    <source>
        <dbReference type="Proteomes" id="UP000265614"/>
    </source>
</evidence>
<accession>A0A3A3YTC2</accession>
<keyword evidence="3" id="KW-1185">Reference proteome</keyword>
<dbReference type="AlphaFoldDB" id="A0A3A3YTC2"/>
<dbReference type="GO" id="GO:0005829">
    <property type="term" value="C:cytosol"/>
    <property type="evidence" value="ECO:0007669"/>
    <property type="project" value="TreeGrafter"/>
</dbReference>
<sequence>MLTLALDTATPRTGAALLDGDRVLATSSALDPRRHAELLAPAVAAVLAEAGADRRDLRRVAVGVGPGPFTGLRVGVVTARTLGAALGVPVVGVCTLDALALGAARALEVPFAVATDARRREVYWAAYGPGAVRTAGPAVGPPASVPADLPVVGHGALLHALPGARAPEHPDPADVGLWVAEGRPVLDPVPLYLRRPDAAEPGARKRVLA</sequence>
<proteinExistence type="predicted"/>
<dbReference type="GO" id="GO:0002949">
    <property type="term" value="P:tRNA threonylcarbamoyladenosine modification"/>
    <property type="evidence" value="ECO:0007669"/>
    <property type="project" value="InterPro"/>
</dbReference>
<name>A0A3A3YTC2_9ACTN</name>
<protein>
    <submittedName>
        <fullName evidence="2">tRNA (Adenosine(37)-N6)-threonylcarbamoyltransferase complex dimerization subunit type 1 TsaB</fullName>
    </submittedName>
</protein>
<evidence type="ECO:0000259" key="1">
    <source>
        <dbReference type="Pfam" id="PF00814"/>
    </source>
</evidence>
<dbReference type="Gene3D" id="3.30.420.40">
    <property type="match status" value="1"/>
</dbReference>
<dbReference type="Proteomes" id="UP000265614">
    <property type="component" value="Unassembled WGS sequence"/>
</dbReference>
<dbReference type="GO" id="GO:0016740">
    <property type="term" value="F:transferase activity"/>
    <property type="evidence" value="ECO:0007669"/>
    <property type="project" value="UniProtKB-KW"/>
</dbReference>
<organism evidence="2 3">
    <name type="scientific">Vallicoccus soli</name>
    <dbReference type="NCBI Taxonomy" id="2339232"/>
    <lineage>
        <taxon>Bacteria</taxon>
        <taxon>Bacillati</taxon>
        <taxon>Actinomycetota</taxon>
        <taxon>Actinomycetes</taxon>
        <taxon>Motilibacterales</taxon>
        <taxon>Vallicoccaceae</taxon>
        <taxon>Vallicoccus</taxon>
    </lineage>
</organism>
<reference evidence="2 3" key="1">
    <citation type="submission" date="2018-09" db="EMBL/GenBank/DDBJ databases">
        <title>YIM 75000 draft genome.</title>
        <authorList>
            <person name="Tang S."/>
            <person name="Feng Y."/>
        </authorList>
    </citation>
    <scope>NUCLEOTIDE SEQUENCE [LARGE SCALE GENOMIC DNA]</scope>
    <source>
        <strain evidence="2 3">YIM 75000</strain>
    </source>
</reference>
<gene>
    <name evidence="2" type="primary">tsaB</name>
    <name evidence="2" type="ORF">D5H78_16890</name>
</gene>
<feature type="domain" description="Gcp-like" evidence="1">
    <location>
        <begin position="33"/>
        <end position="129"/>
    </location>
</feature>
<keyword evidence="2" id="KW-0808">Transferase</keyword>
<dbReference type="SUPFAM" id="SSF53067">
    <property type="entry name" value="Actin-like ATPase domain"/>
    <property type="match status" value="2"/>
</dbReference>
<dbReference type="PANTHER" id="PTHR11735:SF11">
    <property type="entry name" value="TRNA THREONYLCARBAMOYLADENOSINE BIOSYNTHESIS PROTEIN TSAB"/>
    <property type="match status" value="1"/>
</dbReference>
<dbReference type="OrthoDB" id="9809995at2"/>
<evidence type="ECO:0000313" key="2">
    <source>
        <dbReference type="EMBL" id="RJK93487.1"/>
    </source>
</evidence>
<comment type="caution">
    <text evidence="2">The sequence shown here is derived from an EMBL/GenBank/DDBJ whole genome shotgun (WGS) entry which is preliminary data.</text>
</comment>
<dbReference type="EMBL" id="QZEZ01000009">
    <property type="protein sequence ID" value="RJK93487.1"/>
    <property type="molecule type" value="Genomic_DNA"/>
</dbReference>
<dbReference type="Pfam" id="PF00814">
    <property type="entry name" value="TsaD"/>
    <property type="match status" value="1"/>
</dbReference>
<dbReference type="InterPro" id="IPR022496">
    <property type="entry name" value="T6A_TsaB"/>
</dbReference>
<dbReference type="NCBIfam" id="TIGR03725">
    <property type="entry name" value="T6A_YeaZ"/>
    <property type="match status" value="1"/>
</dbReference>
<dbReference type="PANTHER" id="PTHR11735">
    <property type="entry name" value="TRNA N6-ADENOSINE THREONYLCARBAMOYLTRANSFERASE"/>
    <property type="match status" value="1"/>
</dbReference>